<evidence type="ECO:0000256" key="1">
    <source>
        <dbReference type="ARBA" id="ARBA00022481"/>
    </source>
</evidence>
<dbReference type="SUPFAM" id="SSF55008">
    <property type="entry name" value="HMA, heavy metal-associated domain"/>
    <property type="match status" value="1"/>
</dbReference>
<evidence type="ECO:0000313" key="7">
    <source>
        <dbReference type="EMBL" id="KAJ9682413.1"/>
    </source>
</evidence>
<dbReference type="PANTHER" id="PTHR45811">
    <property type="entry name" value="COPPER TRANSPORT PROTEIN FAMILY-RELATED"/>
    <property type="match status" value="1"/>
</dbReference>
<keyword evidence="1" id="KW-0488">Methylation</keyword>
<proteinExistence type="inferred from homology"/>
<comment type="similarity">
    <text evidence="5">Belongs to the HIPP family.</text>
</comment>
<dbReference type="Pfam" id="PF00403">
    <property type="entry name" value="HMA"/>
    <property type="match status" value="1"/>
</dbReference>
<dbReference type="AlphaFoldDB" id="A0AA38Z4U8"/>
<keyword evidence="8" id="KW-1185">Reference proteome</keyword>
<dbReference type="Proteomes" id="UP001168098">
    <property type="component" value="Unassembled WGS sequence"/>
</dbReference>
<dbReference type="PANTHER" id="PTHR45811:SF33">
    <property type="entry name" value="HEAVY METAL-ASSOCIATED ISOPRENYLATED PLANT PROTEIN 2-RELATED"/>
    <property type="match status" value="1"/>
</dbReference>
<keyword evidence="2" id="KW-0479">Metal-binding</keyword>
<evidence type="ECO:0000256" key="5">
    <source>
        <dbReference type="ARBA" id="ARBA00024045"/>
    </source>
</evidence>
<dbReference type="InterPro" id="IPR006121">
    <property type="entry name" value="HMA_dom"/>
</dbReference>
<evidence type="ECO:0000313" key="8">
    <source>
        <dbReference type="Proteomes" id="UP001168098"/>
    </source>
</evidence>
<evidence type="ECO:0000256" key="2">
    <source>
        <dbReference type="ARBA" id="ARBA00022723"/>
    </source>
</evidence>
<reference evidence="7 8" key="1">
    <citation type="journal article" date="2023" name="BMC Biotechnol.">
        <title>Vitis rotundifolia cv Carlos genome sequencing.</title>
        <authorList>
            <person name="Huff M."/>
            <person name="Hulse-Kemp A."/>
            <person name="Scheffler B."/>
            <person name="Youngblood R."/>
            <person name="Simpson S."/>
            <person name="Babiker E."/>
            <person name="Staton M."/>
        </authorList>
    </citation>
    <scope>NUCLEOTIDE SEQUENCE [LARGE SCALE GENOMIC DNA]</scope>
    <source>
        <tissue evidence="7">Leaf</tissue>
    </source>
</reference>
<keyword evidence="3" id="KW-0449">Lipoprotein</keyword>
<accession>A0AA38Z4U8</accession>
<dbReference type="GO" id="GO:0046872">
    <property type="term" value="F:metal ion binding"/>
    <property type="evidence" value="ECO:0007669"/>
    <property type="project" value="UniProtKB-KW"/>
</dbReference>
<dbReference type="EMBL" id="JARBHA010000014">
    <property type="protein sequence ID" value="KAJ9682413.1"/>
    <property type="molecule type" value="Genomic_DNA"/>
</dbReference>
<dbReference type="PROSITE" id="PS50846">
    <property type="entry name" value="HMA_2"/>
    <property type="match status" value="1"/>
</dbReference>
<dbReference type="InterPro" id="IPR051863">
    <property type="entry name" value="HIPP"/>
</dbReference>
<feature type="domain" description="HMA" evidence="6">
    <location>
        <begin position="13"/>
        <end position="76"/>
    </location>
</feature>
<sequence>MINFSTKLNKIKREKIVLKVNIHCQKCKRDVLKAVTKLTGINQVTVDGEKGTLTVVGDVDPVLLTETVRKSGKVAEIMSVGPPKPPEPKSLVKKPLPPWCYDCQLVPVSYVPYDSGPCSIL</sequence>
<evidence type="ECO:0000259" key="6">
    <source>
        <dbReference type="PROSITE" id="PS50846"/>
    </source>
</evidence>
<gene>
    <name evidence="7" type="ORF">PVL29_018349</name>
</gene>
<dbReference type="Gene3D" id="3.30.70.100">
    <property type="match status" value="1"/>
</dbReference>
<organism evidence="7 8">
    <name type="scientific">Vitis rotundifolia</name>
    <name type="common">Muscadine grape</name>
    <dbReference type="NCBI Taxonomy" id="103349"/>
    <lineage>
        <taxon>Eukaryota</taxon>
        <taxon>Viridiplantae</taxon>
        <taxon>Streptophyta</taxon>
        <taxon>Embryophyta</taxon>
        <taxon>Tracheophyta</taxon>
        <taxon>Spermatophyta</taxon>
        <taxon>Magnoliopsida</taxon>
        <taxon>eudicotyledons</taxon>
        <taxon>Gunneridae</taxon>
        <taxon>Pentapetalae</taxon>
        <taxon>rosids</taxon>
        <taxon>Vitales</taxon>
        <taxon>Vitaceae</taxon>
        <taxon>Viteae</taxon>
        <taxon>Vitis</taxon>
    </lineage>
</organism>
<evidence type="ECO:0000256" key="4">
    <source>
        <dbReference type="ARBA" id="ARBA00023289"/>
    </source>
</evidence>
<keyword evidence="4" id="KW-0636">Prenylation</keyword>
<name>A0AA38Z4U8_VITRO</name>
<comment type="caution">
    <text evidence="7">The sequence shown here is derived from an EMBL/GenBank/DDBJ whole genome shotgun (WGS) entry which is preliminary data.</text>
</comment>
<protein>
    <recommendedName>
        <fullName evidence="6">HMA domain-containing protein</fullName>
    </recommendedName>
</protein>
<dbReference type="InterPro" id="IPR036163">
    <property type="entry name" value="HMA_dom_sf"/>
</dbReference>
<evidence type="ECO:0000256" key="3">
    <source>
        <dbReference type="ARBA" id="ARBA00023288"/>
    </source>
</evidence>